<keyword evidence="2" id="KW-0539">Nucleus</keyword>
<dbReference type="AlphaFoldDB" id="A0A9Q0N9J1"/>
<gene>
    <name evidence="3" type="primary">mahj_7</name>
    <name evidence="3" type="ORF">Bhyg_01272</name>
</gene>
<evidence type="ECO:0000313" key="3">
    <source>
        <dbReference type="EMBL" id="KAJ6646063.1"/>
    </source>
</evidence>
<dbReference type="InterPro" id="IPR015943">
    <property type="entry name" value="WD40/YVTN_repeat-like_dom_sf"/>
</dbReference>
<evidence type="ECO:0000313" key="4">
    <source>
        <dbReference type="Proteomes" id="UP001151699"/>
    </source>
</evidence>
<comment type="caution">
    <text evidence="3">The sequence shown here is derived from an EMBL/GenBank/DDBJ whole genome shotgun (WGS) entry which is preliminary data.</text>
</comment>
<dbReference type="EMBL" id="WJQU01000001">
    <property type="protein sequence ID" value="KAJ6646063.1"/>
    <property type="molecule type" value="Genomic_DNA"/>
</dbReference>
<dbReference type="GO" id="GO:0080008">
    <property type="term" value="C:Cul4-RING E3 ubiquitin ligase complex"/>
    <property type="evidence" value="ECO:0007669"/>
    <property type="project" value="TreeGrafter"/>
</dbReference>
<accession>A0A9Q0N9J1</accession>
<reference evidence="3" key="1">
    <citation type="submission" date="2022-07" db="EMBL/GenBank/DDBJ databases">
        <authorList>
            <person name="Trinca V."/>
            <person name="Uliana J.V.C."/>
            <person name="Torres T.T."/>
            <person name="Ward R.J."/>
            <person name="Monesi N."/>
        </authorList>
    </citation>
    <scope>NUCLEOTIDE SEQUENCE</scope>
    <source>
        <strain evidence="3">HSMRA1968</strain>
        <tissue evidence="3">Whole embryos</tissue>
    </source>
</reference>
<dbReference type="PANTHER" id="PTHR13129">
    <property type="entry name" value="VPRBP PROTEIN-RELATED"/>
    <property type="match status" value="1"/>
</dbReference>
<dbReference type="InterPro" id="IPR033270">
    <property type="entry name" value="VPRBP/DCAF1"/>
</dbReference>
<proteinExistence type="predicted"/>
<comment type="subcellular location">
    <subcellularLocation>
        <location evidence="1">Nucleus</location>
    </subcellularLocation>
</comment>
<protein>
    <submittedName>
        <fullName evidence="3">Protein mahjong</fullName>
    </submittedName>
</protein>
<dbReference type="Proteomes" id="UP001151699">
    <property type="component" value="Chromosome A"/>
</dbReference>
<dbReference type="GO" id="GO:0016567">
    <property type="term" value="P:protein ubiquitination"/>
    <property type="evidence" value="ECO:0007669"/>
    <property type="project" value="InterPro"/>
</dbReference>
<keyword evidence="4" id="KW-1185">Reference proteome</keyword>
<dbReference type="OrthoDB" id="27563at2759"/>
<dbReference type="Gene3D" id="2.130.10.10">
    <property type="entry name" value="YVTN repeat-like/Quinoprotein amine dehydrogenase"/>
    <property type="match status" value="3"/>
</dbReference>
<sequence length="572" mass="64796">MMCPVYDPTTLLKHTVRSFADPWSLICLPQNISADPRPNKMQDLCLNFAGRYFNREQGFNSSRLDRRYVHSRFRMVRSITTQRGVFFTSCDFTACATGVIVGVDSGEVRVYSNKSGYTYTTQACQDGGVANVKTSKNGALLLTSASRLPPKSKIWNIIEDNQFTLKMEFFEEDYVEFSKLNEDKILATSEGTATIYDAHTGQLCATFHPSVRNRCMQNRATFSPCDQLILSDGVLWDFNSGDEIHIFDMEHQAMSGVFHPNGVEIVANVSRPNNMHELCSNFTDRYIRRQQGYNTRRLDRRYVHSKLCLEKCISASDASFLSCAFTSCATSVVVGLANGVVNVYNNVKNVCATHHCHPQPITSLKTSKYGELLLTSCFSMIETQSIMWNIERNQFSMKSVFPDHSYMEFSKLNEDKLLGTSFSATTIYDTQTGMTMRLLRTVPELEMTYITFSPQNVIFGKAQVVLGTKGSSTNPMIISTALRTLDSYDYSWIKTEYFGANIFNFSINKYGTEIVLIKNKGLWNYETDWNIYEVGKHGKHDMTDDAPNGDADVQYDIMYDIIYDTTSDSDSN</sequence>
<dbReference type="InterPro" id="IPR036322">
    <property type="entry name" value="WD40_repeat_dom_sf"/>
</dbReference>
<dbReference type="SUPFAM" id="SSF50978">
    <property type="entry name" value="WD40 repeat-like"/>
    <property type="match status" value="1"/>
</dbReference>
<dbReference type="GO" id="GO:0005634">
    <property type="term" value="C:nucleus"/>
    <property type="evidence" value="ECO:0007669"/>
    <property type="project" value="UniProtKB-SubCell"/>
</dbReference>
<name>A0A9Q0N9J1_9DIPT</name>
<evidence type="ECO:0000256" key="2">
    <source>
        <dbReference type="ARBA" id="ARBA00023242"/>
    </source>
</evidence>
<evidence type="ECO:0000256" key="1">
    <source>
        <dbReference type="ARBA" id="ARBA00004123"/>
    </source>
</evidence>
<dbReference type="PANTHER" id="PTHR13129:SF4">
    <property type="entry name" value="DDB1- AND CUL4-ASSOCIATED FACTOR 1"/>
    <property type="match status" value="1"/>
</dbReference>
<organism evidence="3 4">
    <name type="scientific">Pseudolycoriella hygida</name>
    <dbReference type="NCBI Taxonomy" id="35572"/>
    <lineage>
        <taxon>Eukaryota</taxon>
        <taxon>Metazoa</taxon>
        <taxon>Ecdysozoa</taxon>
        <taxon>Arthropoda</taxon>
        <taxon>Hexapoda</taxon>
        <taxon>Insecta</taxon>
        <taxon>Pterygota</taxon>
        <taxon>Neoptera</taxon>
        <taxon>Endopterygota</taxon>
        <taxon>Diptera</taxon>
        <taxon>Nematocera</taxon>
        <taxon>Sciaroidea</taxon>
        <taxon>Sciaridae</taxon>
        <taxon>Pseudolycoriella</taxon>
    </lineage>
</organism>